<evidence type="ECO:0000259" key="1">
    <source>
        <dbReference type="Pfam" id="PF01872"/>
    </source>
</evidence>
<protein>
    <submittedName>
        <fullName evidence="2">Dihydrofolate reductase family protein</fullName>
    </submittedName>
</protein>
<keyword evidence="3" id="KW-1185">Reference proteome</keyword>
<dbReference type="PANTHER" id="PTHR38011:SF2">
    <property type="entry name" value="BIFUNCTIONAL DEAMINASE-REDUCTASE DOMAIN PROTEIN"/>
    <property type="match status" value="1"/>
</dbReference>
<dbReference type="PANTHER" id="PTHR38011">
    <property type="entry name" value="DIHYDROFOLATE REDUCTASE FAMILY PROTEIN (AFU_ORTHOLOGUE AFUA_8G06820)"/>
    <property type="match status" value="1"/>
</dbReference>
<dbReference type="InterPro" id="IPR050765">
    <property type="entry name" value="Riboflavin_Biosynth_HTPR"/>
</dbReference>
<evidence type="ECO:0000313" key="3">
    <source>
        <dbReference type="Proteomes" id="UP001296706"/>
    </source>
</evidence>
<sequence length="184" mass="19922">MRKLVSGLFVSLDGVAQSPDRWQFAFDEEMGVEMGRTMAEADTILLGRVTWTEWSGYWPSVTDGEDLAFAEWINSSPKHVVSTTLTDVSAWPNSHLVSGDLTTAIRELKAADGKDITVSGSPGLVRSLIAADLLDELTLFVSPVVAGQGLEKLFADDAELTRLDLVGARPTSSGTVIATYRPRH</sequence>
<organism evidence="2 3">
    <name type="scientific">Pseudonocardia xinjiangensis</name>
    <dbReference type="NCBI Taxonomy" id="75289"/>
    <lineage>
        <taxon>Bacteria</taxon>
        <taxon>Bacillati</taxon>
        <taxon>Actinomycetota</taxon>
        <taxon>Actinomycetes</taxon>
        <taxon>Pseudonocardiales</taxon>
        <taxon>Pseudonocardiaceae</taxon>
        <taxon>Pseudonocardia</taxon>
    </lineage>
</organism>
<dbReference type="InterPro" id="IPR002734">
    <property type="entry name" value="RibDG_C"/>
</dbReference>
<gene>
    <name evidence="2" type="ORF">HF577_20250</name>
</gene>
<proteinExistence type="predicted"/>
<name>A0ABX1RIZ1_9PSEU</name>
<evidence type="ECO:0000313" key="2">
    <source>
        <dbReference type="EMBL" id="NMH79414.1"/>
    </source>
</evidence>
<dbReference type="InterPro" id="IPR024072">
    <property type="entry name" value="DHFR-like_dom_sf"/>
</dbReference>
<dbReference type="RefSeq" id="WP_169397477.1">
    <property type="nucleotide sequence ID" value="NZ_BAAAJH010000001.1"/>
</dbReference>
<dbReference type="Pfam" id="PF01872">
    <property type="entry name" value="RibD_C"/>
    <property type="match status" value="1"/>
</dbReference>
<dbReference type="SUPFAM" id="SSF53597">
    <property type="entry name" value="Dihydrofolate reductase-like"/>
    <property type="match status" value="1"/>
</dbReference>
<feature type="domain" description="Bacterial bifunctional deaminase-reductase C-terminal" evidence="1">
    <location>
        <begin position="3"/>
        <end position="176"/>
    </location>
</feature>
<dbReference type="Proteomes" id="UP001296706">
    <property type="component" value="Unassembled WGS sequence"/>
</dbReference>
<reference evidence="2 3" key="1">
    <citation type="submission" date="2020-04" db="EMBL/GenBank/DDBJ databases">
        <authorList>
            <person name="Klaysubun C."/>
            <person name="Duangmal K."/>
            <person name="Lipun K."/>
        </authorList>
    </citation>
    <scope>NUCLEOTIDE SEQUENCE [LARGE SCALE GENOMIC DNA]</scope>
    <source>
        <strain evidence="2 3">JCM 11839</strain>
    </source>
</reference>
<dbReference type="EMBL" id="JAAXKY010000067">
    <property type="protein sequence ID" value="NMH79414.1"/>
    <property type="molecule type" value="Genomic_DNA"/>
</dbReference>
<dbReference type="Gene3D" id="3.40.430.10">
    <property type="entry name" value="Dihydrofolate Reductase, subunit A"/>
    <property type="match status" value="1"/>
</dbReference>
<accession>A0ABX1RIZ1</accession>
<comment type="caution">
    <text evidence="2">The sequence shown here is derived from an EMBL/GenBank/DDBJ whole genome shotgun (WGS) entry which is preliminary data.</text>
</comment>